<dbReference type="AlphaFoldDB" id="A0A2J6X768"/>
<comment type="caution">
    <text evidence="2">The sequence shown here is derived from an EMBL/GenBank/DDBJ whole genome shotgun (WGS) entry which is preliminary data.</text>
</comment>
<dbReference type="PANTHER" id="PTHR33933">
    <property type="entry name" value="NUCLEOTIDYLTRANSFERASE"/>
    <property type="match status" value="1"/>
</dbReference>
<dbReference type="Gene3D" id="3.30.460.10">
    <property type="entry name" value="Beta Polymerase, domain 2"/>
    <property type="match status" value="1"/>
</dbReference>
<reference evidence="2 3" key="1">
    <citation type="submission" date="2018-01" db="EMBL/GenBank/DDBJ databases">
        <title>Metagenomic assembled genomes from two thermal pools in the Uzon Caldera, Kamchatka, Russia.</title>
        <authorList>
            <person name="Wilkins L."/>
            <person name="Ettinger C."/>
        </authorList>
    </citation>
    <scope>NUCLEOTIDE SEQUENCE [LARGE SCALE GENOMIC DNA]</scope>
    <source>
        <strain evidence="2">ARK-10</strain>
    </source>
</reference>
<evidence type="ECO:0000313" key="3">
    <source>
        <dbReference type="Proteomes" id="UP000236910"/>
    </source>
</evidence>
<dbReference type="Pfam" id="PF18765">
    <property type="entry name" value="Polbeta"/>
    <property type="match status" value="1"/>
</dbReference>
<dbReference type="EMBL" id="PNIX01000170">
    <property type="protein sequence ID" value="PMP82827.1"/>
    <property type="molecule type" value="Genomic_DNA"/>
</dbReference>
<gene>
    <name evidence="2" type="ORF">C0175_02915</name>
</gene>
<sequence>MQVCDTGYEKEAFGHTQLKGFNGGRKVNIENKVKNIIENTVIQYRFSLDSIFLFGSRARGDFKEESDFDILVILKDELPMKERRNLAAEISKTLHNELKFTPFDVIVKSRKEFDEEKDVANTISNEVFLEGIKL</sequence>
<dbReference type="SUPFAM" id="SSF81301">
    <property type="entry name" value="Nucleotidyltransferase"/>
    <property type="match status" value="1"/>
</dbReference>
<dbReference type="Proteomes" id="UP000236910">
    <property type="component" value="Unassembled WGS sequence"/>
</dbReference>
<evidence type="ECO:0000313" key="2">
    <source>
        <dbReference type="EMBL" id="PMP82827.1"/>
    </source>
</evidence>
<dbReference type="InterPro" id="IPR052548">
    <property type="entry name" value="Type_VII_TA_antitoxin"/>
</dbReference>
<dbReference type="CDD" id="cd05403">
    <property type="entry name" value="NT_KNTase_like"/>
    <property type="match status" value="1"/>
</dbReference>
<evidence type="ECO:0000259" key="1">
    <source>
        <dbReference type="Pfam" id="PF18765"/>
    </source>
</evidence>
<dbReference type="InterPro" id="IPR043519">
    <property type="entry name" value="NT_sf"/>
</dbReference>
<protein>
    <recommendedName>
        <fullName evidence="1">Polymerase beta nucleotidyltransferase domain-containing protein</fullName>
    </recommendedName>
</protein>
<organism evidence="2 3">
    <name type="scientific">Caldisericum exile</name>
    <dbReference type="NCBI Taxonomy" id="693075"/>
    <lineage>
        <taxon>Bacteria</taxon>
        <taxon>Pseudomonadati</taxon>
        <taxon>Caldisericota/Cryosericota group</taxon>
        <taxon>Caldisericota</taxon>
        <taxon>Caldisericia</taxon>
        <taxon>Caldisericales</taxon>
        <taxon>Caldisericaceae</taxon>
        <taxon>Caldisericum</taxon>
    </lineage>
</organism>
<name>A0A2J6X768_9BACT</name>
<dbReference type="PANTHER" id="PTHR33933:SF1">
    <property type="entry name" value="PROTEIN ADENYLYLTRANSFERASE MNTA-RELATED"/>
    <property type="match status" value="1"/>
</dbReference>
<proteinExistence type="predicted"/>
<accession>A0A2J6X768</accession>
<dbReference type="InterPro" id="IPR041633">
    <property type="entry name" value="Polbeta"/>
</dbReference>
<feature type="domain" description="Polymerase beta nucleotidyltransferase" evidence="1">
    <location>
        <begin position="43"/>
        <end position="101"/>
    </location>
</feature>